<dbReference type="OrthoDB" id="3240216at2"/>
<evidence type="ECO:0000313" key="4">
    <source>
        <dbReference type="EMBL" id="RJK94712.1"/>
    </source>
</evidence>
<feature type="compositionally biased region" description="Gly residues" evidence="1">
    <location>
        <begin position="46"/>
        <end position="61"/>
    </location>
</feature>
<protein>
    <submittedName>
        <fullName evidence="4">DUF3566 domain-containing protein</fullName>
    </submittedName>
</protein>
<feature type="compositionally biased region" description="Low complexity" evidence="1">
    <location>
        <begin position="33"/>
        <end position="45"/>
    </location>
</feature>
<dbReference type="Proteomes" id="UP000265614">
    <property type="component" value="Unassembled WGS sequence"/>
</dbReference>
<dbReference type="RefSeq" id="WP_119950894.1">
    <property type="nucleotide sequence ID" value="NZ_QZEZ01000006.1"/>
</dbReference>
<dbReference type="EMBL" id="QZEZ01000006">
    <property type="protein sequence ID" value="RJK94712.1"/>
    <property type="molecule type" value="Genomic_DNA"/>
</dbReference>
<dbReference type="Pfam" id="PF12089">
    <property type="entry name" value="DUF3566"/>
    <property type="match status" value="1"/>
</dbReference>
<feature type="compositionally biased region" description="Gly residues" evidence="1">
    <location>
        <begin position="16"/>
        <end position="32"/>
    </location>
</feature>
<comment type="caution">
    <text evidence="4">The sequence shown here is derived from an EMBL/GenBank/DDBJ whole genome shotgun (WGS) entry which is preliminary data.</text>
</comment>
<feature type="compositionally biased region" description="Low complexity" evidence="1">
    <location>
        <begin position="62"/>
        <end position="79"/>
    </location>
</feature>
<evidence type="ECO:0000313" key="5">
    <source>
        <dbReference type="Proteomes" id="UP000265614"/>
    </source>
</evidence>
<keyword evidence="2" id="KW-0812">Transmembrane</keyword>
<name>A0A3A3YZV2_9ACTN</name>
<feature type="region of interest" description="Disordered" evidence="1">
    <location>
        <begin position="1"/>
        <end position="140"/>
    </location>
</feature>
<organism evidence="4 5">
    <name type="scientific">Vallicoccus soli</name>
    <dbReference type="NCBI Taxonomy" id="2339232"/>
    <lineage>
        <taxon>Bacteria</taxon>
        <taxon>Bacillati</taxon>
        <taxon>Actinomycetota</taxon>
        <taxon>Actinomycetes</taxon>
        <taxon>Motilibacterales</taxon>
        <taxon>Vallicoccaceae</taxon>
        <taxon>Vallicoccus</taxon>
    </lineage>
</organism>
<proteinExistence type="predicted"/>
<feature type="domain" description="DUF3566" evidence="3">
    <location>
        <begin position="141"/>
        <end position="259"/>
    </location>
</feature>
<keyword evidence="5" id="KW-1185">Reference proteome</keyword>
<keyword evidence="2" id="KW-1133">Transmembrane helix</keyword>
<evidence type="ECO:0000256" key="1">
    <source>
        <dbReference type="SAM" id="MobiDB-lite"/>
    </source>
</evidence>
<gene>
    <name evidence="4" type="ORF">D5H78_12765</name>
</gene>
<feature type="compositionally biased region" description="Low complexity" evidence="1">
    <location>
        <begin position="115"/>
        <end position="132"/>
    </location>
</feature>
<feature type="transmembrane region" description="Helical" evidence="2">
    <location>
        <begin position="217"/>
        <end position="243"/>
    </location>
</feature>
<keyword evidence="2" id="KW-0472">Membrane</keyword>
<evidence type="ECO:0000259" key="3">
    <source>
        <dbReference type="Pfam" id="PF12089"/>
    </source>
</evidence>
<dbReference type="InterPro" id="IPR021949">
    <property type="entry name" value="DUF3566_TM"/>
</dbReference>
<evidence type="ECO:0000256" key="2">
    <source>
        <dbReference type="SAM" id="Phobius"/>
    </source>
</evidence>
<dbReference type="AlphaFoldDB" id="A0A3A3YZV2"/>
<sequence>MSASDTPRPGRAGRPVTGGGTGRSGGTGGTRPTGGSRAAGGTPAAGAGGRGTTRRGAGGAAGSTPGTPRAAAPAAPAGRAARETRSDDATQVLPRAGRTGTAVADAPEGPGGQAPGTSATAPAADGAAPAPGRKGRRGRTRKARLVVARVDPWSVMKLAFLLSIALAIILLTAVFVVWSVLDRLEVFSSLSTTIREVTASETNQGFDLMEYVGLSRVLGVAGVVACVNIVLITALATLGAFLYNLATSLVGGLHVTLSEDA</sequence>
<feature type="compositionally biased region" description="Low complexity" evidence="1">
    <location>
        <begin position="1"/>
        <end position="15"/>
    </location>
</feature>
<reference evidence="4 5" key="1">
    <citation type="submission" date="2018-09" db="EMBL/GenBank/DDBJ databases">
        <title>YIM 75000 draft genome.</title>
        <authorList>
            <person name="Tang S."/>
            <person name="Feng Y."/>
        </authorList>
    </citation>
    <scope>NUCLEOTIDE SEQUENCE [LARGE SCALE GENOMIC DNA]</scope>
    <source>
        <strain evidence="4 5">YIM 75000</strain>
    </source>
</reference>
<accession>A0A3A3YZV2</accession>
<feature type="transmembrane region" description="Helical" evidence="2">
    <location>
        <begin position="158"/>
        <end position="181"/>
    </location>
</feature>